<name>X1CN17_9ZZZZ</name>
<reference evidence="1" key="1">
    <citation type="journal article" date="2014" name="Front. Microbiol.">
        <title>High frequency of phylogenetically diverse reductive dehalogenase-homologous genes in deep subseafloor sedimentary metagenomes.</title>
        <authorList>
            <person name="Kawai M."/>
            <person name="Futagami T."/>
            <person name="Toyoda A."/>
            <person name="Takaki Y."/>
            <person name="Nishi S."/>
            <person name="Hori S."/>
            <person name="Arai W."/>
            <person name="Tsubouchi T."/>
            <person name="Morono Y."/>
            <person name="Uchiyama I."/>
            <person name="Ito T."/>
            <person name="Fujiyama A."/>
            <person name="Inagaki F."/>
            <person name="Takami H."/>
        </authorList>
    </citation>
    <scope>NUCLEOTIDE SEQUENCE</scope>
    <source>
        <strain evidence="1">Expedition CK06-06</strain>
    </source>
</reference>
<dbReference type="PANTHER" id="PTHR43255:SF2">
    <property type="entry name" value="HETERODISULFIDE REDUCTASE RELATED PROTEIN"/>
    <property type="match status" value="1"/>
</dbReference>
<accession>X1CN17</accession>
<evidence type="ECO:0000313" key="1">
    <source>
        <dbReference type="EMBL" id="GAH09167.1"/>
    </source>
</evidence>
<dbReference type="GO" id="GO:0005886">
    <property type="term" value="C:plasma membrane"/>
    <property type="evidence" value="ECO:0007669"/>
    <property type="project" value="TreeGrafter"/>
</dbReference>
<comment type="caution">
    <text evidence="1">The sequence shown here is derived from an EMBL/GenBank/DDBJ whole genome shotgun (WGS) entry which is preliminary data.</text>
</comment>
<dbReference type="PANTHER" id="PTHR43255">
    <property type="entry name" value="IRON-SULFUR-BINDING OXIDOREDUCTASE FADF-RELATED-RELATED"/>
    <property type="match status" value="1"/>
</dbReference>
<feature type="non-terminal residue" evidence="1">
    <location>
        <position position="98"/>
    </location>
</feature>
<protein>
    <submittedName>
        <fullName evidence="1">Uncharacterized protein</fullName>
    </submittedName>
</protein>
<organism evidence="1">
    <name type="scientific">marine sediment metagenome</name>
    <dbReference type="NCBI Taxonomy" id="412755"/>
    <lineage>
        <taxon>unclassified sequences</taxon>
        <taxon>metagenomes</taxon>
        <taxon>ecological metagenomes</taxon>
    </lineage>
</organism>
<dbReference type="EMBL" id="BART01029645">
    <property type="protein sequence ID" value="GAH09167.1"/>
    <property type="molecule type" value="Genomic_DNA"/>
</dbReference>
<dbReference type="AlphaFoldDB" id="X1CN17"/>
<dbReference type="InterPro" id="IPR051460">
    <property type="entry name" value="HdrC_iron-sulfur_subunit"/>
</dbReference>
<proteinExistence type="predicted"/>
<gene>
    <name evidence="1" type="ORF">S01H4_51959</name>
</gene>
<sequence length="98" mass="11604">MYQLLKRHNVNKVIAVDPHTVFVLKEIYPKYIEDYDIEVKHYLEILSENDETIKKSCKKHLEKEFVIHDSCYMTRELGIIEQARRISASLGITILEPE</sequence>